<comment type="caution">
    <text evidence="2">The sequence shown here is derived from an EMBL/GenBank/DDBJ whole genome shotgun (WGS) entry which is preliminary data.</text>
</comment>
<proteinExistence type="predicted"/>
<dbReference type="Proteomes" id="UP000518266">
    <property type="component" value="Unassembled WGS sequence"/>
</dbReference>
<organism evidence="2 3">
    <name type="scientific">Dissostichus mawsoni</name>
    <name type="common">Antarctic cod</name>
    <dbReference type="NCBI Taxonomy" id="36200"/>
    <lineage>
        <taxon>Eukaryota</taxon>
        <taxon>Metazoa</taxon>
        <taxon>Chordata</taxon>
        <taxon>Craniata</taxon>
        <taxon>Vertebrata</taxon>
        <taxon>Euteleostomi</taxon>
        <taxon>Actinopterygii</taxon>
        <taxon>Neopterygii</taxon>
        <taxon>Teleostei</taxon>
        <taxon>Neoteleostei</taxon>
        <taxon>Acanthomorphata</taxon>
        <taxon>Eupercaria</taxon>
        <taxon>Perciformes</taxon>
        <taxon>Notothenioidei</taxon>
        <taxon>Nototheniidae</taxon>
        <taxon>Dissostichus</taxon>
    </lineage>
</organism>
<name>A0A7J5XLL6_DISMA</name>
<feature type="compositionally biased region" description="Low complexity" evidence="1">
    <location>
        <begin position="107"/>
        <end position="122"/>
    </location>
</feature>
<evidence type="ECO:0000313" key="2">
    <source>
        <dbReference type="EMBL" id="KAF3837996.1"/>
    </source>
</evidence>
<evidence type="ECO:0000313" key="3">
    <source>
        <dbReference type="Proteomes" id="UP000518266"/>
    </source>
</evidence>
<gene>
    <name evidence="2" type="ORF">F7725_009764</name>
</gene>
<dbReference type="AlphaFoldDB" id="A0A7J5XLL6"/>
<dbReference type="EMBL" id="JAAKFY010000022">
    <property type="protein sequence ID" value="KAF3837996.1"/>
    <property type="molecule type" value="Genomic_DNA"/>
</dbReference>
<accession>A0A7J5XLL6</accession>
<feature type="compositionally biased region" description="Pro residues" evidence="1">
    <location>
        <begin position="95"/>
        <end position="106"/>
    </location>
</feature>
<feature type="region of interest" description="Disordered" evidence="1">
    <location>
        <begin position="89"/>
        <end position="136"/>
    </location>
</feature>
<protein>
    <submittedName>
        <fullName evidence="2">Uncharacterized protein</fullName>
    </submittedName>
</protein>
<keyword evidence="3" id="KW-1185">Reference proteome</keyword>
<sequence>MEGEGGKKIHNETQCLQADIVANISKVWLASGARLQAFRESLDLLGSGSGVPSCDLRQLLHWSQFVCRRQGTHSPHLFLFLLPPLPRPESQVSSPRPPAPRCPQLPWPRSSSGLPPSGSLPGEQSGAEGEPSTQEGLEFGATSRGVLFVLLRPRPASLRIPLCLYSLPFNRLAALCAQAGLLCGGRVSASSPARISSSAAWARWSPLGDSHMSGQEGARRGLVCAGWAARCWAGEGWIRPLTSTAGEGVEM</sequence>
<evidence type="ECO:0000256" key="1">
    <source>
        <dbReference type="SAM" id="MobiDB-lite"/>
    </source>
</evidence>
<reference evidence="2 3" key="1">
    <citation type="submission" date="2020-03" db="EMBL/GenBank/DDBJ databases">
        <title>Dissostichus mawsoni Genome sequencing and assembly.</title>
        <authorList>
            <person name="Park H."/>
        </authorList>
    </citation>
    <scope>NUCLEOTIDE SEQUENCE [LARGE SCALE GENOMIC DNA]</scope>
    <source>
        <strain evidence="2">DM0001</strain>
        <tissue evidence="2">Muscle</tissue>
    </source>
</reference>